<name>A0A0M1VUX1_FUSVC</name>
<keyword evidence="4" id="KW-0029">Amino-acid transport</keyword>
<dbReference type="InterPro" id="IPR028081">
    <property type="entry name" value="Leu-bd"/>
</dbReference>
<dbReference type="RefSeq" id="WP_008803069.1">
    <property type="nucleotide sequence ID" value="NZ_KQ235737.1"/>
</dbReference>
<dbReference type="InterPro" id="IPR051010">
    <property type="entry name" value="BCAA_transport"/>
</dbReference>
<dbReference type="InterPro" id="IPR000709">
    <property type="entry name" value="Leu_Ile_Val-bd"/>
</dbReference>
<reference evidence="7 8" key="1">
    <citation type="submission" date="2011-10" db="EMBL/GenBank/DDBJ databases">
        <title>The Genome Sequence of Fusobacterium sp. 4_1_13.</title>
        <authorList>
            <consortium name="The Broad Institute Genome Sequencing Platform"/>
            <person name="Earl A."/>
            <person name="Ward D."/>
            <person name="Feldgarden M."/>
            <person name="Gevers D."/>
            <person name="Strauss J."/>
            <person name="Ambrose C."/>
            <person name="Allen-Vercoe E."/>
            <person name="Young S.K."/>
            <person name="Zeng Q."/>
            <person name="Gargeya S."/>
            <person name="Fitzgerald M."/>
            <person name="Haas B."/>
            <person name="Abouelleil A."/>
            <person name="Alvarado L."/>
            <person name="Arachchi H.M."/>
            <person name="Berlin A."/>
            <person name="Brown A."/>
            <person name="Chapman S.B."/>
            <person name="Chen Z."/>
            <person name="Dunbar C."/>
            <person name="Freedman E."/>
            <person name="Gearin G."/>
            <person name="Goldberg J."/>
            <person name="Griggs A."/>
            <person name="Gujja S."/>
            <person name="Heiman D."/>
            <person name="Howarth C."/>
            <person name="Larson L."/>
            <person name="Lui A."/>
            <person name="MacDonald P.J."/>
            <person name="Montmayeur A."/>
            <person name="Murphy C."/>
            <person name="Neiman D."/>
            <person name="Pearson M."/>
            <person name="Priest M."/>
            <person name="Roberts A."/>
            <person name="Saif S."/>
            <person name="Shea T."/>
            <person name="Shenoy N."/>
            <person name="Sisk P."/>
            <person name="Stolte C."/>
            <person name="Sykes S."/>
            <person name="Wortman J."/>
            <person name="Nusbaum C."/>
            <person name="Birren B."/>
        </authorList>
    </citation>
    <scope>NUCLEOTIDE SEQUENCE [LARGE SCALE GENOMIC DNA]</scope>
    <source>
        <strain evidence="7 8">4_1_13</strain>
    </source>
</reference>
<evidence type="ECO:0000313" key="7">
    <source>
        <dbReference type="EMBL" id="EEO40389.1"/>
    </source>
</evidence>
<gene>
    <name evidence="7" type="ORF">FSCG_01102</name>
</gene>
<dbReference type="GO" id="GO:0006865">
    <property type="term" value="P:amino acid transport"/>
    <property type="evidence" value="ECO:0007669"/>
    <property type="project" value="UniProtKB-KW"/>
</dbReference>
<evidence type="ECO:0000256" key="1">
    <source>
        <dbReference type="ARBA" id="ARBA00010062"/>
    </source>
</evidence>
<dbReference type="SUPFAM" id="SSF53822">
    <property type="entry name" value="Periplasmic binding protein-like I"/>
    <property type="match status" value="1"/>
</dbReference>
<dbReference type="HOGENOM" id="CLU_027128_6_1_0"/>
<evidence type="ECO:0000256" key="4">
    <source>
        <dbReference type="ARBA" id="ARBA00022970"/>
    </source>
</evidence>
<dbReference type="Proteomes" id="UP000004925">
    <property type="component" value="Unassembled WGS sequence"/>
</dbReference>
<feature type="chain" id="PRO_5005624979" description="Leucine-binding protein domain-containing protein" evidence="5">
    <location>
        <begin position="21"/>
        <end position="384"/>
    </location>
</feature>
<evidence type="ECO:0000256" key="5">
    <source>
        <dbReference type="SAM" id="SignalP"/>
    </source>
</evidence>
<dbReference type="EMBL" id="ACDE02000019">
    <property type="protein sequence ID" value="EEO40389.1"/>
    <property type="molecule type" value="Genomic_DNA"/>
</dbReference>
<comment type="caution">
    <text evidence="7">The sequence shown here is derived from an EMBL/GenBank/DDBJ whole genome shotgun (WGS) entry which is preliminary data.</text>
</comment>
<organism evidence="7 8">
    <name type="scientific">Fusobacterium vincentii 4_1_13</name>
    <dbReference type="NCBI Taxonomy" id="469606"/>
    <lineage>
        <taxon>Bacteria</taxon>
        <taxon>Fusobacteriati</taxon>
        <taxon>Fusobacteriota</taxon>
        <taxon>Fusobacteriia</taxon>
        <taxon>Fusobacteriales</taxon>
        <taxon>Fusobacteriaceae</taxon>
        <taxon>Fusobacterium</taxon>
    </lineage>
</organism>
<evidence type="ECO:0000256" key="3">
    <source>
        <dbReference type="ARBA" id="ARBA00022729"/>
    </source>
</evidence>
<keyword evidence="3 5" id="KW-0732">Signal</keyword>
<dbReference type="PANTHER" id="PTHR30483">
    <property type="entry name" value="LEUCINE-SPECIFIC-BINDING PROTEIN"/>
    <property type="match status" value="1"/>
</dbReference>
<dbReference type="AlphaFoldDB" id="A0A0M1VUX1"/>
<keyword evidence="2" id="KW-0813">Transport</keyword>
<dbReference type="InterPro" id="IPR028082">
    <property type="entry name" value="Peripla_BP_I"/>
</dbReference>
<dbReference type="PROSITE" id="PS51257">
    <property type="entry name" value="PROKAR_LIPOPROTEIN"/>
    <property type="match status" value="1"/>
</dbReference>
<dbReference type="Gene3D" id="3.40.50.2300">
    <property type="match status" value="2"/>
</dbReference>
<evidence type="ECO:0000313" key="8">
    <source>
        <dbReference type="Proteomes" id="UP000004925"/>
    </source>
</evidence>
<evidence type="ECO:0000256" key="2">
    <source>
        <dbReference type="ARBA" id="ARBA00022448"/>
    </source>
</evidence>
<evidence type="ECO:0000259" key="6">
    <source>
        <dbReference type="Pfam" id="PF13458"/>
    </source>
</evidence>
<dbReference type="PANTHER" id="PTHR30483:SF6">
    <property type="entry name" value="PERIPLASMIC BINDING PROTEIN OF ABC TRANSPORTER FOR NATURAL AMINO ACIDS"/>
    <property type="match status" value="1"/>
</dbReference>
<dbReference type="PRINTS" id="PR00337">
    <property type="entry name" value="LEUILEVALBP"/>
</dbReference>
<proteinExistence type="inferred from homology"/>
<protein>
    <recommendedName>
        <fullName evidence="6">Leucine-binding protein domain-containing protein</fullName>
    </recommendedName>
</protein>
<dbReference type="Pfam" id="PF13458">
    <property type="entry name" value="Peripla_BP_6"/>
    <property type="match status" value="1"/>
</dbReference>
<sequence length="384" mass="41131">MKKKLLTTLLGASLLLIACGGEKVEDKPTATEAETIKIGAMGPLTGSVAIYGISATNGLKLAIDEINANGGILGKQVELNLLDEKGDSTEAVNAYNKLVDWGMVALVGDITSKPSVAVAEVAAQDGIPMITPTGTQLNITEAGSNVFRVCFTDPYQGEVLAKFAKDKLAAKTVAVMSNNSSDYSDGVANAFVAEAEKQGIQVVAREGYSDGDKDFKAQLTKIAQQNPDVLFIPDYYEQDGLIAIQAREVGLKSVIVGSDGWDGVVKTVDPSSYAAIENVYFANHYSTKDSNERIQNFIKNYKEKYNDEPSAFSALSYDTAYLLKAAIEKAGTTDKEAVAKAIKEIQFEGITGQLTFDEKNNPVKSITIIKIVNGDYTFDSVVSK</sequence>
<feature type="domain" description="Leucine-binding protein" evidence="6">
    <location>
        <begin position="35"/>
        <end position="372"/>
    </location>
</feature>
<feature type="signal peptide" evidence="5">
    <location>
        <begin position="1"/>
        <end position="20"/>
    </location>
</feature>
<accession>A0A0M1VUX1</accession>
<comment type="similarity">
    <text evidence="1">Belongs to the leucine-binding protein family.</text>
</comment>
<dbReference type="CDD" id="cd06347">
    <property type="entry name" value="PBP1_ABC_LivK_ligand_binding-like"/>
    <property type="match status" value="1"/>
</dbReference>
<dbReference type="eggNOG" id="COG0683">
    <property type="taxonomic scope" value="Bacteria"/>
</dbReference>